<organism evidence="1 2">
    <name type="scientific">Sorangium cellulosum</name>
    <name type="common">Polyangium cellulosum</name>
    <dbReference type="NCBI Taxonomy" id="56"/>
    <lineage>
        <taxon>Bacteria</taxon>
        <taxon>Pseudomonadati</taxon>
        <taxon>Myxococcota</taxon>
        <taxon>Polyangia</taxon>
        <taxon>Polyangiales</taxon>
        <taxon>Polyangiaceae</taxon>
        <taxon>Sorangium</taxon>
    </lineage>
</organism>
<proteinExistence type="predicted"/>
<name>A0A150S6H6_SORCE</name>
<evidence type="ECO:0000313" key="1">
    <source>
        <dbReference type="EMBL" id="KYF87956.1"/>
    </source>
</evidence>
<reference evidence="1 2" key="1">
    <citation type="submission" date="2014-02" db="EMBL/GenBank/DDBJ databases">
        <title>The small core and large imbalanced accessory genome model reveals a collaborative survival strategy of Sorangium cellulosum strains in nature.</title>
        <authorList>
            <person name="Han K."/>
            <person name="Peng R."/>
            <person name="Blom J."/>
            <person name="Li Y.-Z."/>
        </authorList>
    </citation>
    <scope>NUCLEOTIDE SEQUENCE [LARGE SCALE GENOMIC DNA]</scope>
    <source>
        <strain evidence="1 2">So0011-07</strain>
    </source>
</reference>
<evidence type="ECO:0000313" key="2">
    <source>
        <dbReference type="Proteomes" id="UP000075635"/>
    </source>
</evidence>
<protein>
    <submittedName>
        <fullName evidence="1">Uncharacterized protein</fullName>
    </submittedName>
</protein>
<accession>A0A150S6H6</accession>
<comment type="caution">
    <text evidence="1">The sequence shown here is derived from an EMBL/GenBank/DDBJ whole genome shotgun (WGS) entry which is preliminary data.</text>
</comment>
<dbReference type="EMBL" id="JEMB01001387">
    <property type="protein sequence ID" value="KYF87956.1"/>
    <property type="molecule type" value="Genomic_DNA"/>
</dbReference>
<gene>
    <name evidence="1" type="ORF">BE17_44320</name>
</gene>
<sequence length="143" mass="15052">MCSCHGAIGLPEVELMVCSRAREPESGGAPAVTHTVLYAARGAAIRAVLDVPTGAMLDECAPGSPIPCRIALELRADGDAIRFEEAAGATTACDHPWVAANRSIPGPSDGNSASGQRVRAIYQRVCSSRGRYVWQRGSLHRVP</sequence>
<dbReference type="Proteomes" id="UP000075635">
    <property type="component" value="Unassembled WGS sequence"/>
</dbReference>
<dbReference type="AlphaFoldDB" id="A0A150S6H6"/>